<dbReference type="Pfam" id="PF02836">
    <property type="entry name" value="Glyco_hydro_2_C"/>
    <property type="match status" value="1"/>
</dbReference>
<dbReference type="PANTHER" id="PTHR42732">
    <property type="entry name" value="BETA-GALACTOSIDASE"/>
    <property type="match status" value="1"/>
</dbReference>
<evidence type="ECO:0000313" key="9">
    <source>
        <dbReference type="EMBL" id="MBC6994524.1"/>
    </source>
</evidence>
<evidence type="ECO:0000259" key="5">
    <source>
        <dbReference type="Pfam" id="PF00703"/>
    </source>
</evidence>
<dbReference type="RefSeq" id="WP_187466595.1">
    <property type="nucleotide sequence ID" value="NZ_JACSIT010000100.1"/>
</dbReference>
<evidence type="ECO:0000259" key="6">
    <source>
        <dbReference type="Pfam" id="PF02836"/>
    </source>
</evidence>
<dbReference type="InterPro" id="IPR051913">
    <property type="entry name" value="GH2_Domain-Containing"/>
</dbReference>
<dbReference type="InterPro" id="IPR017853">
    <property type="entry name" value="GH"/>
</dbReference>
<dbReference type="SUPFAM" id="SSF49303">
    <property type="entry name" value="beta-Galactosidase/glucuronidase domain"/>
    <property type="match status" value="1"/>
</dbReference>
<dbReference type="InterPro" id="IPR006104">
    <property type="entry name" value="Glyco_hydro_2_N"/>
</dbReference>
<dbReference type="InterPro" id="IPR006102">
    <property type="entry name" value="Ig-like_GH2"/>
</dbReference>
<keyword evidence="2" id="KW-0378">Hydrolase</keyword>
<feature type="signal peptide" evidence="4">
    <location>
        <begin position="1"/>
        <end position="25"/>
    </location>
</feature>
<evidence type="ECO:0000256" key="3">
    <source>
        <dbReference type="ARBA" id="ARBA00023295"/>
    </source>
</evidence>
<dbReference type="SUPFAM" id="SSF49785">
    <property type="entry name" value="Galactose-binding domain-like"/>
    <property type="match status" value="1"/>
</dbReference>
<reference evidence="9" key="1">
    <citation type="submission" date="2020-08" db="EMBL/GenBank/DDBJ databases">
        <title>Lewinella bacteria from marine environments.</title>
        <authorList>
            <person name="Zhong Y."/>
        </authorList>
    </citation>
    <scope>NUCLEOTIDE SEQUENCE</scope>
    <source>
        <strain evidence="9">KCTC 42187</strain>
    </source>
</reference>
<comment type="caution">
    <text evidence="9">The sequence shown here is derived from an EMBL/GenBank/DDBJ whole genome shotgun (WGS) entry which is preliminary data.</text>
</comment>
<dbReference type="InterPro" id="IPR006103">
    <property type="entry name" value="Glyco_hydro_2_cat"/>
</dbReference>
<proteinExistence type="inferred from homology"/>
<dbReference type="Gene3D" id="3.20.20.80">
    <property type="entry name" value="Glycosidases"/>
    <property type="match status" value="1"/>
</dbReference>
<dbReference type="InterPro" id="IPR006101">
    <property type="entry name" value="Glyco_hydro_2"/>
</dbReference>
<gene>
    <name evidence="9" type="ORF">H9S92_10130</name>
</gene>
<dbReference type="Pfam" id="PF00703">
    <property type="entry name" value="Glyco_hydro_2"/>
    <property type="match status" value="1"/>
</dbReference>
<evidence type="ECO:0000313" key="10">
    <source>
        <dbReference type="Proteomes" id="UP000650081"/>
    </source>
</evidence>
<keyword evidence="3" id="KW-0326">Glycosidase</keyword>
<feature type="domain" description="Glycoside hydrolase family 2 catalytic" evidence="6">
    <location>
        <begin position="301"/>
        <end position="488"/>
    </location>
</feature>
<evidence type="ECO:0000256" key="1">
    <source>
        <dbReference type="ARBA" id="ARBA00007401"/>
    </source>
</evidence>
<dbReference type="InterPro" id="IPR008979">
    <property type="entry name" value="Galactose-bd-like_sf"/>
</dbReference>
<feature type="domain" description="DUF4982" evidence="8">
    <location>
        <begin position="640"/>
        <end position="697"/>
    </location>
</feature>
<keyword evidence="4" id="KW-0732">Signal</keyword>
<keyword evidence="10" id="KW-1185">Reference proteome</keyword>
<organism evidence="9 10">
    <name type="scientific">Neolewinella lacunae</name>
    <dbReference type="NCBI Taxonomy" id="1517758"/>
    <lineage>
        <taxon>Bacteria</taxon>
        <taxon>Pseudomonadati</taxon>
        <taxon>Bacteroidota</taxon>
        <taxon>Saprospiria</taxon>
        <taxon>Saprospirales</taxon>
        <taxon>Lewinellaceae</taxon>
        <taxon>Neolewinella</taxon>
    </lineage>
</organism>
<accession>A0A923T8F6</accession>
<sequence>MRVAIFPVLSLLLSAFLCTCVSARSAPETAPPQVREQRKINDGWTYFEHSTPNLAALPAVGTPVTLPHTWNQWDAVDNTPGYRRDASWYLRPLAIKAVPGQRYALYFEGANTKAEVYLNGQRIGGHVGGYVGFTIDLTPHLAASGANQLAVRVDNGYDPDLIPSQKSDFFIYGGLTRDVWLQTTPAVHLERLEISTPAVSNSSATTRIVAYLGQAAAPGQHLAAELYDPTSNERVAGAEIPLPAGANRAEIQLPPLANPRLWSPATPNRYAVRVRLLNGEATMDELRDWVGYRWFSFEPNGPFYLNGERLLLRGTHRHEEHAGYGAAMPDSLHLADVQQMKDLGVNFVRLGHYPQDPAVYRACDSLGLIVWDELPWCRGGKGGSTWEANTKQLLAEQIRQNFNHPSIFFWSLGNELYWLPDFPGGDDPAQLNAFLGELNDLAHALDPGRLTALRKYYEGADIPDVFSPSIWSGWYAGVYKNYGPTLEKQRDLYPRFLHMEYGGSSHIGRHTETPITGDGTVKADEWAEDINQANVVNVAKSGDWSENYVVDLFDWHLSVSETTDWFAGNAQWAFKDFGTPLRPENAIPYLNQKGLVDRAGKPKDAYYVFKSYWSGEPFTYLESHTWTERSGPVGKTREQAVFSNCAEVELWLNGVSMGRKQRRRGVYPAQGLTWELNFAAGANQLISLGYEGGQLVAADTLALTYAYEKAGSPEEIVLTQRTLPNGHLLIEATMQDAAGRRVLDYEDHVYFSLDGSGKLLVDYGTPTRSQVIEMANGRAAIELVPGTGRAVIEVRNQDFKGSYLVVEMGVR</sequence>
<dbReference type="InterPro" id="IPR013783">
    <property type="entry name" value="Ig-like_fold"/>
</dbReference>
<protein>
    <submittedName>
        <fullName evidence="9">DUF4982 domain-containing protein</fullName>
    </submittedName>
</protein>
<feature type="chain" id="PRO_5037241838" evidence="4">
    <location>
        <begin position="26"/>
        <end position="811"/>
    </location>
</feature>
<evidence type="ECO:0000259" key="8">
    <source>
        <dbReference type="Pfam" id="PF16355"/>
    </source>
</evidence>
<dbReference type="Gene3D" id="2.60.120.260">
    <property type="entry name" value="Galactose-binding domain-like"/>
    <property type="match status" value="1"/>
</dbReference>
<dbReference type="Pfam" id="PF02837">
    <property type="entry name" value="Glyco_hydro_2_N"/>
    <property type="match status" value="1"/>
</dbReference>
<dbReference type="Proteomes" id="UP000650081">
    <property type="component" value="Unassembled WGS sequence"/>
</dbReference>
<dbReference type="PANTHER" id="PTHR42732:SF1">
    <property type="entry name" value="BETA-MANNOSIDASE"/>
    <property type="match status" value="1"/>
</dbReference>
<dbReference type="PRINTS" id="PR00132">
    <property type="entry name" value="GLHYDRLASE2"/>
</dbReference>
<feature type="domain" description="Glycosyl hydrolases family 2 sugar binding" evidence="7">
    <location>
        <begin position="86"/>
        <end position="185"/>
    </location>
</feature>
<name>A0A923T8F6_9BACT</name>
<evidence type="ECO:0000259" key="7">
    <source>
        <dbReference type="Pfam" id="PF02837"/>
    </source>
</evidence>
<dbReference type="AlphaFoldDB" id="A0A923T8F6"/>
<feature type="domain" description="Glycoside hydrolase family 2 immunoglobulin-like beta-sandwich" evidence="5">
    <location>
        <begin position="187"/>
        <end position="293"/>
    </location>
</feature>
<dbReference type="Gene3D" id="2.60.40.10">
    <property type="entry name" value="Immunoglobulins"/>
    <property type="match status" value="2"/>
</dbReference>
<dbReference type="EMBL" id="JACSIT010000100">
    <property type="protein sequence ID" value="MBC6994524.1"/>
    <property type="molecule type" value="Genomic_DNA"/>
</dbReference>
<dbReference type="GO" id="GO:0005975">
    <property type="term" value="P:carbohydrate metabolic process"/>
    <property type="evidence" value="ECO:0007669"/>
    <property type="project" value="InterPro"/>
</dbReference>
<evidence type="ECO:0000256" key="2">
    <source>
        <dbReference type="ARBA" id="ARBA00022801"/>
    </source>
</evidence>
<dbReference type="InterPro" id="IPR036156">
    <property type="entry name" value="Beta-gal/glucu_dom_sf"/>
</dbReference>
<dbReference type="Pfam" id="PF16355">
    <property type="entry name" value="DUF4982"/>
    <property type="match status" value="1"/>
</dbReference>
<evidence type="ECO:0000256" key="4">
    <source>
        <dbReference type="SAM" id="SignalP"/>
    </source>
</evidence>
<dbReference type="GO" id="GO:0004553">
    <property type="term" value="F:hydrolase activity, hydrolyzing O-glycosyl compounds"/>
    <property type="evidence" value="ECO:0007669"/>
    <property type="project" value="InterPro"/>
</dbReference>
<comment type="similarity">
    <text evidence="1">Belongs to the glycosyl hydrolase 2 family.</text>
</comment>
<dbReference type="SUPFAM" id="SSF51445">
    <property type="entry name" value="(Trans)glycosidases"/>
    <property type="match status" value="1"/>
</dbReference>
<dbReference type="InterPro" id="IPR032311">
    <property type="entry name" value="DUF4982"/>
</dbReference>